<feature type="region of interest" description="Disordered" evidence="1">
    <location>
        <begin position="728"/>
        <end position="925"/>
    </location>
</feature>
<dbReference type="Pfam" id="PF11339">
    <property type="entry name" value="DUF3141"/>
    <property type="match status" value="1"/>
</dbReference>
<dbReference type="InterPro" id="IPR051321">
    <property type="entry name" value="PHA/PHB_synthase"/>
</dbReference>
<proteinExistence type="predicted"/>
<feature type="compositionally biased region" description="Polar residues" evidence="1">
    <location>
        <begin position="756"/>
        <end position="772"/>
    </location>
</feature>
<name>A0AAU7L1D7_9GAMM</name>
<feature type="compositionally biased region" description="Basic and acidic residues" evidence="1">
    <location>
        <begin position="800"/>
        <end position="886"/>
    </location>
</feature>
<feature type="compositionally biased region" description="Low complexity" evidence="1">
    <location>
        <begin position="746"/>
        <end position="755"/>
    </location>
</feature>
<dbReference type="PANTHER" id="PTHR36837:SF2">
    <property type="entry name" value="POLY(3-HYDROXYALKANOATE) POLYMERASE SUBUNIT PHAC"/>
    <property type="match status" value="1"/>
</dbReference>
<feature type="compositionally biased region" description="Basic residues" evidence="1">
    <location>
        <begin position="910"/>
        <end position="925"/>
    </location>
</feature>
<dbReference type="PANTHER" id="PTHR36837">
    <property type="entry name" value="POLY(3-HYDROXYALKANOATE) POLYMERASE SUBUNIT PHAC"/>
    <property type="match status" value="1"/>
</dbReference>
<dbReference type="AlphaFoldDB" id="A0AAU7L1D7"/>
<evidence type="ECO:0000313" key="2">
    <source>
        <dbReference type="EMBL" id="XBO77233.1"/>
    </source>
</evidence>
<gene>
    <name evidence="2" type="ORF">NFG57_12245</name>
</gene>
<feature type="compositionally biased region" description="Low complexity" evidence="1">
    <location>
        <begin position="779"/>
        <end position="799"/>
    </location>
</feature>
<sequence>MPSATAPLFALAEPFAPLFDPFGFGRAAADYWRDSVERSILYWDVMRQRGNEYLEHIEKTRPTVLGFDTDIVMEGETLPRPVNYELLRVHPPEGVETDELARPFVVVDPRAGHGPGIGGFKPDSEIGIALRAGHPCYFIAFMPYPVPGQRVEDVVEAEVTFLRHVAELHPDSEKPMVVGNCQAGWQIMMAAALEPELFGPILIAGAPLSYWAGERGKAPMRYTGGMTGGSWATHMLSDMGDGLFDGAWLVQNFERLNPANTWWDKQYNLYAHVDTEADRYLQFERWWGGHVVLGGEEIQYIVDNLFVGNRLSTAQLVTSDGRRIDLRNVRSPVVVFCSQGDDITPPPQALGWVRDLYDGVDDIIANEQTIVYCVHDKTGHLGIFVSGSVSRKEHAEFTANMDYIDVLPPGLYETTVSKASERPDAELIERDYLLEFSTRDLDDLNQVVKHSPEDERRFATVARVSEINLGLYRQFLQPWIRAVSTPESARWMRKMHPNRMGYRLLSDRNPMMSSLPVMAESVRKHRHELGDDNIFRVYEDIGSSLISRSLDAWRVLRDRALEKAFLDLYGQPLLQSLVGLKGAVEGERQVPGSEPERRRFIQRRQQEVREQVAQGGAHEAVMRSVIFVLGGAPATDGRNFRRLQASRSELEPELRLEDFKHLMRDQFFILKQDREAALEAIPELLKGLDARTIDGHIEHIEHVLAASGELSEHAAARFERIKALFGKARPATRRTARRSGGGASGASGNSSAKTSPASGTSAKRGTRQSASEASRVEGQAQAAPKADAEPADAPAAKAQARTEAKPAAEAKPETKPEAKPEPKPAVDAKTEAKPEPKSEAKPAADAKTEAKPETKSEAKPAADAKTEAKPEAKPEVETKPVAEAEPKAAQAATPASREGGNDAEKAPAATRRRSTGSPRGQRRKR</sequence>
<dbReference type="Gene3D" id="3.40.50.1820">
    <property type="entry name" value="alpha/beta hydrolase"/>
    <property type="match status" value="1"/>
</dbReference>
<evidence type="ECO:0000256" key="1">
    <source>
        <dbReference type="SAM" id="MobiDB-lite"/>
    </source>
</evidence>
<dbReference type="SUPFAM" id="SSF53474">
    <property type="entry name" value="alpha/beta-Hydrolases"/>
    <property type="match status" value="1"/>
</dbReference>
<protein>
    <submittedName>
        <fullName evidence="2">DUF3141 domain-containing protein</fullName>
    </submittedName>
</protein>
<dbReference type="InterPro" id="IPR029058">
    <property type="entry name" value="AB_hydrolase_fold"/>
</dbReference>
<accession>A0AAU7L1D7</accession>
<reference evidence="2" key="1">
    <citation type="submission" date="2022-06" db="EMBL/GenBank/DDBJ databases">
        <title>A novel DMS-producing enzyme.</title>
        <authorList>
            <person name="Zhang Y."/>
        </authorList>
    </citation>
    <scope>NUCLEOTIDE SEQUENCE</scope>
    <source>
        <strain evidence="2">H10-59</strain>
    </source>
</reference>
<dbReference type="EMBL" id="CP098828">
    <property type="protein sequence ID" value="XBO77233.1"/>
    <property type="molecule type" value="Genomic_DNA"/>
</dbReference>
<organism evidence="2">
    <name type="scientific">Halomonas sp. H10-59</name>
    <dbReference type="NCBI Taxonomy" id="2950874"/>
    <lineage>
        <taxon>Bacteria</taxon>
        <taxon>Pseudomonadati</taxon>
        <taxon>Pseudomonadota</taxon>
        <taxon>Gammaproteobacteria</taxon>
        <taxon>Oceanospirillales</taxon>
        <taxon>Halomonadaceae</taxon>
        <taxon>Halomonas</taxon>
    </lineage>
</organism>
<dbReference type="RefSeq" id="WP_348816181.1">
    <property type="nucleotide sequence ID" value="NZ_CP098828.1"/>
</dbReference>
<dbReference type="InterPro" id="IPR024501">
    <property type="entry name" value="DUF3141"/>
</dbReference>